<name>A0A7J9KRM6_GOSSC</name>
<organism evidence="1 2">
    <name type="scientific">Gossypium schwendimanii</name>
    <name type="common">Cotton</name>
    <dbReference type="NCBI Taxonomy" id="34291"/>
    <lineage>
        <taxon>Eukaryota</taxon>
        <taxon>Viridiplantae</taxon>
        <taxon>Streptophyta</taxon>
        <taxon>Embryophyta</taxon>
        <taxon>Tracheophyta</taxon>
        <taxon>Spermatophyta</taxon>
        <taxon>Magnoliopsida</taxon>
        <taxon>eudicotyledons</taxon>
        <taxon>Gunneridae</taxon>
        <taxon>Pentapetalae</taxon>
        <taxon>rosids</taxon>
        <taxon>malvids</taxon>
        <taxon>Malvales</taxon>
        <taxon>Malvaceae</taxon>
        <taxon>Malvoideae</taxon>
        <taxon>Gossypium</taxon>
    </lineage>
</organism>
<dbReference type="AlphaFoldDB" id="A0A7J9KRM6"/>
<comment type="caution">
    <text evidence="1">The sequence shown here is derived from an EMBL/GenBank/DDBJ whole genome shotgun (WGS) entry which is preliminary data.</text>
</comment>
<dbReference type="Proteomes" id="UP000593576">
    <property type="component" value="Unassembled WGS sequence"/>
</dbReference>
<proteinExistence type="predicted"/>
<evidence type="ECO:0000313" key="2">
    <source>
        <dbReference type="Proteomes" id="UP000593576"/>
    </source>
</evidence>
<gene>
    <name evidence="1" type="ORF">Goshw_012200</name>
</gene>
<reference evidence="1 2" key="1">
    <citation type="journal article" date="2019" name="Genome Biol. Evol.">
        <title>Insights into the evolution of the New World diploid cottons (Gossypium, subgenus Houzingenia) based on genome sequencing.</title>
        <authorList>
            <person name="Grover C.E."/>
            <person name="Arick M.A. 2nd"/>
            <person name="Thrash A."/>
            <person name="Conover J.L."/>
            <person name="Sanders W.S."/>
            <person name="Peterson D.G."/>
            <person name="Frelichowski J.E."/>
            <person name="Scheffler J.A."/>
            <person name="Scheffler B.E."/>
            <person name="Wendel J.F."/>
        </authorList>
    </citation>
    <scope>NUCLEOTIDE SEQUENCE [LARGE SCALE GENOMIC DNA]</scope>
    <source>
        <strain evidence="1">1</strain>
        <tissue evidence="1">Leaf</tissue>
    </source>
</reference>
<accession>A0A7J9KRM6</accession>
<dbReference type="OrthoDB" id="992808at2759"/>
<keyword evidence="2" id="KW-1185">Reference proteome</keyword>
<evidence type="ECO:0000313" key="1">
    <source>
        <dbReference type="EMBL" id="MBA0849152.1"/>
    </source>
</evidence>
<protein>
    <submittedName>
        <fullName evidence="1">Uncharacterized protein</fullName>
    </submittedName>
</protein>
<sequence>MKSRDKLQFKDVKGHLFSKDKIDDEFGLDGKANRQVFILVT</sequence>
<dbReference type="EMBL" id="JABFAF010000002">
    <property type="protein sequence ID" value="MBA0849152.1"/>
    <property type="molecule type" value="Genomic_DNA"/>
</dbReference>